<dbReference type="CDD" id="cd21075">
    <property type="entry name" value="DBD_XPA-like"/>
    <property type="match status" value="1"/>
</dbReference>
<evidence type="ECO:0000313" key="2">
    <source>
        <dbReference type="EMBL" id="KAF5340291.1"/>
    </source>
</evidence>
<organism evidence="2 3">
    <name type="scientific">Ephemerocybe angulata</name>
    <dbReference type="NCBI Taxonomy" id="980116"/>
    <lineage>
        <taxon>Eukaryota</taxon>
        <taxon>Fungi</taxon>
        <taxon>Dikarya</taxon>
        <taxon>Basidiomycota</taxon>
        <taxon>Agaricomycotina</taxon>
        <taxon>Agaricomycetes</taxon>
        <taxon>Agaricomycetidae</taxon>
        <taxon>Agaricales</taxon>
        <taxon>Agaricineae</taxon>
        <taxon>Psathyrellaceae</taxon>
        <taxon>Ephemerocybe</taxon>
    </lineage>
</organism>
<reference evidence="2 3" key="1">
    <citation type="journal article" date="2020" name="ISME J.">
        <title>Uncovering the hidden diversity of litter-decomposition mechanisms in mushroom-forming fungi.</title>
        <authorList>
            <person name="Floudas D."/>
            <person name="Bentzer J."/>
            <person name="Ahren D."/>
            <person name="Johansson T."/>
            <person name="Persson P."/>
            <person name="Tunlid A."/>
        </authorList>
    </citation>
    <scope>NUCLEOTIDE SEQUENCE [LARGE SCALE GENOMIC DNA]</scope>
    <source>
        <strain evidence="2 3">CBS 175.51</strain>
    </source>
</reference>
<dbReference type="Proteomes" id="UP000541558">
    <property type="component" value="Unassembled WGS sequence"/>
</dbReference>
<feature type="compositionally biased region" description="Acidic residues" evidence="1">
    <location>
        <begin position="33"/>
        <end position="49"/>
    </location>
</feature>
<comment type="caution">
    <text evidence="2">The sequence shown here is derived from an EMBL/GenBank/DDBJ whole genome shotgun (WGS) entry which is preliminary data.</text>
</comment>
<proteinExistence type="predicted"/>
<feature type="region of interest" description="Disordered" evidence="1">
    <location>
        <begin position="1"/>
        <end position="61"/>
    </location>
</feature>
<name>A0A8H5CFS5_9AGAR</name>
<gene>
    <name evidence="2" type="ORF">D9611_007850</name>
</gene>
<dbReference type="EMBL" id="JAACJK010000004">
    <property type="protein sequence ID" value="KAF5340291.1"/>
    <property type="molecule type" value="Genomic_DNA"/>
</dbReference>
<protein>
    <submittedName>
        <fullName evidence="2">Uncharacterized protein</fullName>
    </submittedName>
</protein>
<accession>A0A8H5CFS5</accession>
<dbReference type="AlphaFoldDB" id="A0A8H5CFS5"/>
<dbReference type="OrthoDB" id="2965800at2759"/>
<keyword evidence="3" id="KW-1185">Reference proteome</keyword>
<sequence length="377" mass="42956">MPKASPNDSAPSRRSTRLANLKASTSQAPPPEPEFEPESDSESESEPEDTSLPMDESKWRASTIHPSRMILKSDIRPLYRLNPEKDLDGLVSTEERRVSSIGQHLKTAYRYKEIEVERVAWRKYGGPKGFEAHLKKLRERYEERYPNGKGFRIPDAYHPDAQALAASAKSDVWVFTHEHLKLKNRFLARARGDKWLWHVCNLHIHSSGRSARKIELLECALRSLPVYPPRTAPPSELSSSFQKLKALLSEAPGVGMDGTPVKNEDNTIMETIAFPSDYGWYWSPEYLAKLYQALMAIIEEHGLGPDGWEAARWLVYDQYSQGWEGIKIGEETARDLAFGWLQPRLPDGEYPKLRFGISDDSKPPPIWIKYNALLPSE</sequence>
<feature type="compositionally biased region" description="Polar residues" evidence="1">
    <location>
        <begin position="1"/>
        <end position="13"/>
    </location>
</feature>
<evidence type="ECO:0000256" key="1">
    <source>
        <dbReference type="SAM" id="MobiDB-lite"/>
    </source>
</evidence>
<evidence type="ECO:0000313" key="3">
    <source>
        <dbReference type="Proteomes" id="UP000541558"/>
    </source>
</evidence>